<keyword evidence="7" id="KW-1185">Reference proteome</keyword>
<dbReference type="InterPro" id="IPR027417">
    <property type="entry name" value="P-loop_NTPase"/>
</dbReference>
<evidence type="ECO:0000313" key="6">
    <source>
        <dbReference type="EMBL" id="SDP87911.1"/>
    </source>
</evidence>
<dbReference type="AlphaFoldDB" id="A0A1H0WBJ4"/>
<reference evidence="7" key="1">
    <citation type="submission" date="2016-10" db="EMBL/GenBank/DDBJ databases">
        <authorList>
            <person name="Varghese N."/>
            <person name="Submissions S."/>
        </authorList>
    </citation>
    <scope>NUCLEOTIDE SEQUENCE [LARGE SCALE GENOMIC DNA]</scope>
    <source>
        <strain evidence="7">DSM 46732</strain>
    </source>
</reference>
<feature type="binding site" evidence="3">
    <location>
        <begin position="375"/>
        <end position="382"/>
    </location>
    <ligand>
        <name>ATP</name>
        <dbReference type="ChEBI" id="CHEBI:30616"/>
    </ligand>
</feature>
<dbReference type="Gene3D" id="3.40.50.300">
    <property type="entry name" value="P-loop containing nucleotide triphosphate hydrolases"/>
    <property type="match status" value="1"/>
</dbReference>
<accession>A0A1H0WBJ4</accession>
<proteinExistence type="predicted"/>
<organism evidence="6 7">
    <name type="scientific">Actinopolyspora xinjiangensis</name>
    <dbReference type="NCBI Taxonomy" id="405564"/>
    <lineage>
        <taxon>Bacteria</taxon>
        <taxon>Bacillati</taxon>
        <taxon>Actinomycetota</taxon>
        <taxon>Actinomycetes</taxon>
        <taxon>Actinopolysporales</taxon>
        <taxon>Actinopolysporaceae</taxon>
        <taxon>Actinopolyspora</taxon>
    </lineage>
</organism>
<dbReference type="InterPro" id="IPR050206">
    <property type="entry name" value="FtsK/SpoIIIE/SftA"/>
</dbReference>
<evidence type="ECO:0000256" key="4">
    <source>
        <dbReference type="SAM" id="MobiDB-lite"/>
    </source>
</evidence>
<evidence type="ECO:0000259" key="5">
    <source>
        <dbReference type="PROSITE" id="PS50901"/>
    </source>
</evidence>
<sequence length="726" mass="78732">MTDHTHHVHTETADAEHARVYAFPTATGGQAEPTDPSEVLEAELVDDTTTPSPVDQPDTPGTEPARSASESVAWRPVLPTWLSDREEFREATRWALAYVGHSAAYHAVRCPVYVARVLARVPHGSWRLLQGLVRWVTDAEGRPVRHAAARREDASEYLKLATQRDGRVRARSVVACGLSVAGVAAVLTGHALLPALAEWAVVATAVAGLGWLGAPADQPVVSRAVESTKAPKLTSNIVETALASLGISQINQALAKGGSGIGFPKPISRDGKGWRADVDLPPGATPGDVLERRGKLASGLRRPVGCVWPESDPSEHAGRLVLWVGDKDMRKAKQPTWPLRNGSAVDLFQPQPFGTNQRGRWVDLTLMFVSVAIGSIPRMGKTFALRELLLIAALDPRAELHTYDLKGTGDLDPLEKVTHRHGVGDEPEEIEAALTDMRGLRDELRRRARLIRDLAKKGQCPENKVTPELANKTSLGLHPIVIGVDECQVWFEHDQHGDELEDICTDLVKRGPALGIVLILATQRPDAKSLPTGISANVSTRFCLKVQGQTENDMVLGTSKYKQGVRATTFAWEDKGIGYLVGEGADADIVRTVAGLDGPTSEKIAAHARTLRHHAGTLSGHAIGQAPEPDETRRDTLLEDILTVVPETEKKVWNERVIPRLVELRPEAYGTYSKAEDLTAALKRHDIHTGQVWGTTDDGKGASRIGITRADIAKTVAQRNRRGEAS</sequence>
<feature type="region of interest" description="Disordered" evidence="4">
    <location>
        <begin position="26"/>
        <end position="71"/>
    </location>
</feature>
<keyword evidence="1 3" id="KW-0547">Nucleotide-binding</keyword>
<dbReference type="GO" id="GO:0003677">
    <property type="term" value="F:DNA binding"/>
    <property type="evidence" value="ECO:0007669"/>
    <property type="project" value="InterPro"/>
</dbReference>
<feature type="domain" description="FtsK" evidence="5">
    <location>
        <begin position="357"/>
        <end position="553"/>
    </location>
</feature>
<dbReference type="RefSeq" id="WP_092603554.1">
    <property type="nucleotide sequence ID" value="NZ_FNJR01000011.1"/>
</dbReference>
<evidence type="ECO:0000256" key="3">
    <source>
        <dbReference type="PROSITE-ProRule" id="PRU00289"/>
    </source>
</evidence>
<keyword evidence="2 3" id="KW-0067">ATP-binding</keyword>
<dbReference type="STRING" id="405564.SAMN04487905_111149"/>
<dbReference type="EMBL" id="FNJR01000011">
    <property type="protein sequence ID" value="SDP87911.1"/>
    <property type="molecule type" value="Genomic_DNA"/>
</dbReference>
<protein>
    <submittedName>
        <fullName evidence="6">DNA segregation ATPase FtsK/SpoIIIE, S-DNA-T family</fullName>
    </submittedName>
</protein>
<evidence type="ECO:0000256" key="1">
    <source>
        <dbReference type="ARBA" id="ARBA00022741"/>
    </source>
</evidence>
<dbReference type="PANTHER" id="PTHR22683:SF47">
    <property type="entry name" value="FTSK DOMAIN-CONTAINING PROTEIN YDCQ"/>
    <property type="match status" value="1"/>
</dbReference>
<gene>
    <name evidence="6" type="ORF">SAMN04487905_111149</name>
</gene>
<name>A0A1H0WBJ4_9ACTN</name>
<dbReference type="PROSITE" id="PS50901">
    <property type="entry name" value="FTSK"/>
    <property type="match status" value="1"/>
</dbReference>
<evidence type="ECO:0000313" key="7">
    <source>
        <dbReference type="Proteomes" id="UP000199497"/>
    </source>
</evidence>
<dbReference type="OrthoDB" id="3315716at2"/>
<dbReference type="GO" id="GO:0005524">
    <property type="term" value="F:ATP binding"/>
    <property type="evidence" value="ECO:0007669"/>
    <property type="project" value="UniProtKB-UniRule"/>
</dbReference>
<evidence type="ECO:0000256" key="2">
    <source>
        <dbReference type="ARBA" id="ARBA00022840"/>
    </source>
</evidence>
<dbReference type="SUPFAM" id="SSF52540">
    <property type="entry name" value="P-loop containing nucleoside triphosphate hydrolases"/>
    <property type="match status" value="1"/>
</dbReference>
<dbReference type="Proteomes" id="UP000199497">
    <property type="component" value="Unassembled WGS sequence"/>
</dbReference>
<dbReference type="InterPro" id="IPR002543">
    <property type="entry name" value="FtsK_dom"/>
</dbReference>
<dbReference type="PANTHER" id="PTHR22683">
    <property type="entry name" value="SPORULATION PROTEIN RELATED"/>
    <property type="match status" value="1"/>
</dbReference>